<dbReference type="Gene3D" id="3.40.50.1820">
    <property type="entry name" value="alpha/beta hydrolase"/>
    <property type="match status" value="1"/>
</dbReference>
<dbReference type="InterPro" id="IPR050471">
    <property type="entry name" value="AB_hydrolase"/>
</dbReference>
<protein>
    <submittedName>
        <fullName evidence="2">3-oxoadipate enol-lactonase</fullName>
    </submittedName>
</protein>
<feature type="domain" description="AB hydrolase-1" evidence="1">
    <location>
        <begin position="18"/>
        <end position="141"/>
    </location>
</feature>
<dbReference type="InterPro" id="IPR029058">
    <property type="entry name" value="AB_hydrolase_fold"/>
</dbReference>
<dbReference type="RefSeq" id="WP_106243778.1">
    <property type="nucleotide sequence ID" value="NZ_PVZC01000003.1"/>
</dbReference>
<keyword evidence="3" id="KW-1185">Reference proteome</keyword>
<gene>
    <name evidence="2" type="ORF">CLV72_1039</name>
</gene>
<organism evidence="2 3">
    <name type="scientific">Allonocardiopsis opalescens</name>
    <dbReference type="NCBI Taxonomy" id="1144618"/>
    <lineage>
        <taxon>Bacteria</taxon>
        <taxon>Bacillati</taxon>
        <taxon>Actinomycetota</taxon>
        <taxon>Actinomycetes</taxon>
        <taxon>Streptosporangiales</taxon>
        <taxon>Allonocardiopsis</taxon>
    </lineage>
</organism>
<dbReference type="EMBL" id="PVZC01000003">
    <property type="protein sequence ID" value="PRX99413.1"/>
    <property type="molecule type" value="Genomic_DNA"/>
</dbReference>
<dbReference type="SUPFAM" id="SSF53474">
    <property type="entry name" value="alpha/beta-Hydrolases"/>
    <property type="match status" value="1"/>
</dbReference>
<name>A0A2T0Q6P8_9ACTN</name>
<sequence length="263" mass="27924">MTVLPLQYAVDGPRHAPALLLLGELGTELDVWTPQLVALRPHLRVVRVNHRGHGSSPSAPGPYTLEELGLDALGVLDRLRVDRFAAAGVGVGATIGIWLALNAPERVDGLTLVGASPNFAPAELWRRRAALVREGGTRAVSHGAMVRWFTPGYPRRHPVHVARLRRDFEAVDAESFAGCLEAVAGTDLRVGVEGIKAPTCVITGAHDPTSPPAHGRAIARAVPDARYVEVPGAAHLVTVERADAVTSLLLEQLTGNPRGRSLG</sequence>
<accession>A0A2T0Q6P8</accession>
<dbReference type="AlphaFoldDB" id="A0A2T0Q6P8"/>
<proteinExistence type="predicted"/>
<reference evidence="2 3" key="1">
    <citation type="submission" date="2018-03" db="EMBL/GenBank/DDBJ databases">
        <title>Genomic Encyclopedia of Archaeal and Bacterial Type Strains, Phase II (KMG-II): from individual species to whole genera.</title>
        <authorList>
            <person name="Goeker M."/>
        </authorList>
    </citation>
    <scope>NUCLEOTIDE SEQUENCE [LARGE SCALE GENOMIC DNA]</scope>
    <source>
        <strain evidence="2 3">DSM 45601</strain>
    </source>
</reference>
<evidence type="ECO:0000313" key="3">
    <source>
        <dbReference type="Proteomes" id="UP000237846"/>
    </source>
</evidence>
<dbReference type="OrthoDB" id="9802489at2"/>
<dbReference type="Proteomes" id="UP000237846">
    <property type="component" value="Unassembled WGS sequence"/>
</dbReference>
<dbReference type="GO" id="GO:0003824">
    <property type="term" value="F:catalytic activity"/>
    <property type="evidence" value="ECO:0007669"/>
    <property type="project" value="UniProtKB-ARBA"/>
</dbReference>
<evidence type="ECO:0000259" key="1">
    <source>
        <dbReference type="Pfam" id="PF00561"/>
    </source>
</evidence>
<dbReference type="PANTHER" id="PTHR43433:SF5">
    <property type="entry name" value="AB HYDROLASE-1 DOMAIN-CONTAINING PROTEIN"/>
    <property type="match status" value="1"/>
</dbReference>
<dbReference type="InterPro" id="IPR000073">
    <property type="entry name" value="AB_hydrolase_1"/>
</dbReference>
<comment type="caution">
    <text evidence="2">The sequence shown here is derived from an EMBL/GenBank/DDBJ whole genome shotgun (WGS) entry which is preliminary data.</text>
</comment>
<dbReference type="Pfam" id="PF00561">
    <property type="entry name" value="Abhydrolase_1"/>
    <property type="match status" value="1"/>
</dbReference>
<dbReference type="PANTHER" id="PTHR43433">
    <property type="entry name" value="HYDROLASE, ALPHA/BETA FOLD FAMILY PROTEIN"/>
    <property type="match status" value="1"/>
</dbReference>
<evidence type="ECO:0000313" key="2">
    <source>
        <dbReference type="EMBL" id="PRX99413.1"/>
    </source>
</evidence>